<evidence type="ECO:0000259" key="1">
    <source>
        <dbReference type="Pfam" id="PF00561"/>
    </source>
</evidence>
<dbReference type="AlphaFoldDB" id="A0A1G8B294"/>
<evidence type="ECO:0000313" key="3">
    <source>
        <dbReference type="Proteomes" id="UP000198822"/>
    </source>
</evidence>
<dbReference type="SUPFAM" id="SSF53474">
    <property type="entry name" value="alpha/beta-Hydrolases"/>
    <property type="match status" value="1"/>
</dbReference>
<dbReference type="Gene3D" id="3.40.50.1820">
    <property type="entry name" value="alpha/beta hydrolase"/>
    <property type="match status" value="1"/>
</dbReference>
<dbReference type="Proteomes" id="UP000198822">
    <property type="component" value="Chromosome I"/>
</dbReference>
<dbReference type="PANTHER" id="PTHR43194">
    <property type="entry name" value="HYDROLASE ALPHA/BETA FOLD FAMILY"/>
    <property type="match status" value="1"/>
</dbReference>
<protein>
    <submittedName>
        <fullName evidence="2">Alpha/beta hydrolase fold</fullName>
    </submittedName>
</protein>
<dbReference type="RefSeq" id="WP_407922481.1">
    <property type="nucleotide sequence ID" value="NZ_LT629695.1"/>
</dbReference>
<dbReference type="GO" id="GO:0016787">
    <property type="term" value="F:hydrolase activity"/>
    <property type="evidence" value="ECO:0007669"/>
    <property type="project" value="UniProtKB-KW"/>
</dbReference>
<evidence type="ECO:0000313" key="2">
    <source>
        <dbReference type="EMBL" id="SDH27296.1"/>
    </source>
</evidence>
<reference evidence="3" key="1">
    <citation type="submission" date="2016-10" db="EMBL/GenBank/DDBJ databases">
        <authorList>
            <person name="Varghese N."/>
            <person name="Submissions S."/>
        </authorList>
    </citation>
    <scope>NUCLEOTIDE SEQUENCE [LARGE SCALE GENOMIC DNA]</scope>
    <source>
        <strain evidence="3">DSM 22002</strain>
    </source>
</reference>
<keyword evidence="3" id="KW-1185">Reference proteome</keyword>
<dbReference type="InterPro" id="IPR050228">
    <property type="entry name" value="Carboxylesterase_BioH"/>
</dbReference>
<dbReference type="Pfam" id="PF00561">
    <property type="entry name" value="Abhydrolase_1"/>
    <property type="match status" value="1"/>
</dbReference>
<proteinExistence type="predicted"/>
<keyword evidence="2" id="KW-0378">Hydrolase</keyword>
<accession>A0A1G8B294</accession>
<organism evidence="2 3">
    <name type="scientific">Agrococcus jejuensis</name>
    <dbReference type="NCBI Taxonomy" id="399736"/>
    <lineage>
        <taxon>Bacteria</taxon>
        <taxon>Bacillati</taxon>
        <taxon>Actinomycetota</taxon>
        <taxon>Actinomycetes</taxon>
        <taxon>Micrococcales</taxon>
        <taxon>Microbacteriaceae</taxon>
        <taxon>Agrococcus</taxon>
    </lineage>
</organism>
<gene>
    <name evidence="2" type="ORF">SAMN04489720_0628</name>
</gene>
<dbReference type="InterPro" id="IPR029058">
    <property type="entry name" value="AB_hydrolase_fold"/>
</dbReference>
<name>A0A1G8B294_9MICO</name>
<dbReference type="STRING" id="399736.SAMN04489720_0628"/>
<dbReference type="PANTHER" id="PTHR43194:SF2">
    <property type="entry name" value="PEROXISOMAL MEMBRANE PROTEIN LPX1"/>
    <property type="match status" value="1"/>
</dbReference>
<sequence>MSDSGAAAAGESVVAAAARPWLLPGVSSQIVATPRLQANVLSAGSGSGLPVVLVHGNVSSAHLYQQTMLALSGPSVAIDLRGFGDSETLPVDATRGLGDYADDVASVLDALGIGRAVLVGWSMGGGVVMRLLLDRPDLVAGLVLESPVSPYGFGGTRLDGSLVHPDAPGTGGGGANPDFVARLAAGDVSTEAPTSPRSVFRAAYVAPGYASDLEDLWVASMLTTSTAPGSYPGDATSSEAWPGFAPGGVGVLNTMAPTVSDLTGIVDGAAHPPIAWVHGELDAIVGDASYFDLNMLGKAGVVPGWPGDDDAPPQPMVAQTRAVLGRYADAGGWVEEHAWEGVGHAPHLERVEEFAGIVEAMRARAAG</sequence>
<dbReference type="EMBL" id="LT629695">
    <property type="protein sequence ID" value="SDH27296.1"/>
    <property type="molecule type" value="Genomic_DNA"/>
</dbReference>
<feature type="domain" description="AB hydrolase-1" evidence="1">
    <location>
        <begin position="50"/>
        <end position="149"/>
    </location>
</feature>
<dbReference type="InterPro" id="IPR000073">
    <property type="entry name" value="AB_hydrolase_1"/>
</dbReference>